<dbReference type="PANTHER" id="PTHR43792">
    <property type="entry name" value="GNAT FAMILY, PUTATIVE (AFU_ORTHOLOGUE AFUA_3G00765)-RELATED-RELATED"/>
    <property type="match status" value="1"/>
</dbReference>
<evidence type="ECO:0000313" key="2">
    <source>
        <dbReference type="EMBL" id="URN93766.1"/>
    </source>
</evidence>
<dbReference type="InterPro" id="IPR000182">
    <property type="entry name" value="GNAT_dom"/>
</dbReference>
<dbReference type="CDD" id="cd04301">
    <property type="entry name" value="NAT_SF"/>
    <property type="match status" value="1"/>
</dbReference>
<proteinExistence type="predicted"/>
<sequence length="180" mass="21473">MKFPVLESDRLILRQLTSNDAPELFAYLTKDLVTEFYDINNLTKLEEAETIINYWNDKFHAAELIRWGITLKNDDRIIGTCGFHKWIKHHHKAEIGCELSPEHWKKGYMTEALSVIINYGFRELELNRMEALHHSENKNTRKILDIFQFQKEGTLYEYFYKNEKYIDVVINSLLKKNWNG</sequence>
<reference evidence="2" key="1">
    <citation type="submission" date="2022-05" db="EMBL/GenBank/DDBJ databases">
        <title>Novel bacterial taxa in a minimal lignocellulolytic consortium and its capacity to transform plastics disclosed by genome-resolved metagenomics.</title>
        <authorList>
            <person name="Rodriguez C.A.D."/>
            <person name="Diaz-Garcia L."/>
            <person name="Herrera K."/>
            <person name="Tarazona N.A."/>
            <person name="Sproer C."/>
            <person name="Overmann J."/>
            <person name="Jimenez D.J."/>
        </authorList>
    </citation>
    <scope>NUCLEOTIDE SEQUENCE</scope>
    <source>
        <strain evidence="2">MAG5</strain>
    </source>
</reference>
<dbReference type="GO" id="GO:0005737">
    <property type="term" value="C:cytoplasm"/>
    <property type="evidence" value="ECO:0007669"/>
    <property type="project" value="TreeGrafter"/>
</dbReference>
<protein>
    <submittedName>
        <fullName evidence="2">GNAT family N-acetyltransferase</fullName>
    </submittedName>
</protein>
<dbReference type="Gene3D" id="3.40.630.30">
    <property type="match status" value="1"/>
</dbReference>
<dbReference type="GO" id="GO:0008999">
    <property type="term" value="F:protein-N-terminal-alanine acetyltransferase activity"/>
    <property type="evidence" value="ECO:0007669"/>
    <property type="project" value="TreeGrafter"/>
</dbReference>
<evidence type="ECO:0000259" key="1">
    <source>
        <dbReference type="PROSITE" id="PS51186"/>
    </source>
</evidence>
<dbReference type="AlphaFoldDB" id="A0A9J6ZC61"/>
<evidence type="ECO:0000313" key="3">
    <source>
        <dbReference type="Proteomes" id="UP001056756"/>
    </source>
</evidence>
<organism evidence="2 3">
    <name type="scientific">Candidatus Pristimantibacillus lignocellulolyticus</name>
    <dbReference type="NCBI Taxonomy" id="2994561"/>
    <lineage>
        <taxon>Bacteria</taxon>
        <taxon>Bacillati</taxon>
        <taxon>Bacillota</taxon>
        <taxon>Bacilli</taxon>
        <taxon>Bacillales</taxon>
        <taxon>Paenibacillaceae</taxon>
        <taxon>Candidatus Pristimantibacillus</taxon>
    </lineage>
</organism>
<gene>
    <name evidence="2" type="ORF">NAG76_18330</name>
</gene>
<dbReference type="InterPro" id="IPR016181">
    <property type="entry name" value="Acyl_CoA_acyltransferase"/>
</dbReference>
<dbReference type="PANTHER" id="PTHR43792:SF9">
    <property type="entry name" value="RIBOSOMAL-PROTEIN-ALANINE ACETYLTRANSFERASE"/>
    <property type="match status" value="1"/>
</dbReference>
<accession>A0A9J6ZC61</accession>
<dbReference type="Proteomes" id="UP001056756">
    <property type="component" value="Chromosome"/>
</dbReference>
<dbReference type="EMBL" id="CP097899">
    <property type="protein sequence ID" value="URN93766.1"/>
    <property type="molecule type" value="Genomic_DNA"/>
</dbReference>
<dbReference type="Pfam" id="PF13302">
    <property type="entry name" value="Acetyltransf_3"/>
    <property type="match status" value="1"/>
</dbReference>
<feature type="domain" description="N-acetyltransferase" evidence="1">
    <location>
        <begin position="11"/>
        <end position="167"/>
    </location>
</feature>
<dbReference type="InterPro" id="IPR051531">
    <property type="entry name" value="N-acetyltransferase"/>
</dbReference>
<dbReference type="KEGG" id="plig:NAG76_18330"/>
<dbReference type="PROSITE" id="PS51186">
    <property type="entry name" value="GNAT"/>
    <property type="match status" value="1"/>
</dbReference>
<dbReference type="SUPFAM" id="SSF55729">
    <property type="entry name" value="Acyl-CoA N-acyltransferases (Nat)"/>
    <property type="match status" value="1"/>
</dbReference>
<name>A0A9J6ZC61_9BACL</name>